<accession>A0A853DIT7</accession>
<gene>
    <name evidence="2" type="ORF">HNR15_002842</name>
</gene>
<organism evidence="2 3">
    <name type="scientific">Allobranchiibius huperziae</name>
    <dbReference type="NCBI Taxonomy" id="1874116"/>
    <lineage>
        <taxon>Bacteria</taxon>
        <taxon>Bacillati</taxon>
        <taxon>Actinomycetota</taxon>
        <taxon>Actinomycetes</taxon>
        <taxon>Micrococcales</taxon>
        <taxon>Dermacoccaceae</taxon>
        <taxon>Allobranchiibius</taxon>
    </lineage>
</organism>
<feature type="chain" id="PRO_5039673064" evidence="1">
    <location>
        <begin position="25"/>
        <end position="195"/>
    </location>
</feature>
<evidence type="ECO:0000256" key="1">
    <source>
        <dbReference type="SAM" id="SignalP"/>
    </source>
</evidence>
<dbReference type="EMBL" id="JACCFW010000001">
    <property type="protein sequence ID" value="NYJ75879.1"/>
    <property type="molecule type" value="Genomic_DNA"/>
</dbReference>
<keyword evidence="3" id="KW-1185">Reference proteome</keyword>
<evidence type="ECO:0000313" key="2">
    <source>
        <dbReference type="EMBL" id="NYJ75879.1"/>
    </source>
</evidence>
<comment type="caution">
    <text evidence="2">The sequence shown here is derived from an EMBL/GenBank/DDBJ whole genome shotgun (WGS) entry which is preliminary data.</text>
</comment>
<keyword evidence="1" id="KW-0732">Signal</keyword>
<evidence type="ECO:0000313" key="3">
    <source>
        <dbReference type="Proteomes" id="UP000571817"/>
    </source>
</evidence>
<dbReference type="PROSITE" id="PS51257">
    <property type="entry name" value="PROKAR_LIPOPROTEIN"/>
    <property type="match status" value="1"/>
</dbReference>
<feature type="signal peptide" evidence="1">
    <location>
        <begin position="1"/>
        <end position="24"/>
    </location>
</feature>
<reference evidence="2 3" key="1">
    <citation type="submission" date="2020-07" db="EMBL/GenBank/DDBJ databases">
        <title>Sequencing the genomes of 1000 actinobacteria strains.</title>
        <authorList>
            <person name="Klenk H.-P."/>
        </authorList>
    </citation>
    <scope>NUCLEOTIDE SEQUENCE [LARGE SCALE GENOMIC DNA]</scope>
    <source>
        <strain evidence="2 3">DSM 29531</strain>
    </source>
</reference>
<dbReference type="RefSeq" id="WP_179482870.1">
    <property type="nucleotide sequence ID" value="NZ_JACCFW010000001.1"/>
</dbReference>
<name>A0A853DIT7_9MICO</name>
<sequence length="195" mass="20598">MKNRPAARSITTVAVSIAAVLASATGCSTPSDATTAPVLVATSINHGYRVEAVAWMQEGNLCAAWDSVAAAAKPPTPVQVKNDDRGYRGCGFEDGSAVGASYVDKANGSVDVPDDVMPIYFGPLPPHAVAVRVGLRTIPARTATKQMFAGILRKYWTYSPATPAQDLVFPDQNPVVPVDRDGTPVKYAKSYDPTF</sequence>
<dbReference type="AlphaFoldDB" id="A0A853DIT7"/>
<proteinExistence type="predicted"/>
<protein>
    <submittedName>
        <fullName evidence="2">Uncharacterized protein</fullName>
    </submittedName>
</protein>
<dbReference type="Proteomes" id="UP000571817">
    <property type="component" value="Unassembled WGS sequence"/>
</dbReference>